<name>A0AAT9HXE3_9ACTN</name>
<organism evidence="2">
    <name type="scientific">Streptomyces haneummycinicus</name>
    <dbReference type="NCBI Taxonomy" id="3074435"/>
    <lineage>
        <taxon>Bacteria</taxon>
        <taxon>Bacillati</taxon>
        <taxon>Actinomycetota</taxon>
        <taxon>Actinomycetes</taxon>
        <taxon>Kitasatosporales</taxon>
        <taxon>Streptomycetaceae</taxon>
        <taxon>Streptomyces</taxon>
    </lineage>
</organism>
<sequence>MEKPGSGISARFAAMRVVAQAPAAGSGLEASCRHLTPTSIQPAQKPLPARAGLKKDLSQSRRKAYEAREKYRMEPPELRRAVEAARATAEELGLDTDDVTVIHNSDRVVLRLLPCDVLARVAPPGHLADSEFEVEVARTLATTDAPVAELDPRVAPKVHVRDTFALSLWTYYEPLGTEIPRPPTRTRSYDTTRPCAAPT</sequence>
<proteinExistence type="predicted"/>
<accession>A0AAT9HXE3</accession>
<feature type="region of interest" description="Disordered" evidence="1">
    <location>
        <begin position="38"/>
        <end position="66"/>
    </location>
</feature>
<dbReference type="AlphaFoldDB" id="A0AAT9HXE3"/>
<reference evidence="2" key="1">
    <citation type="submission" date="2024-06" db="EMBL/GenBank/DDBJ databases">
        <authorList>
            <consortium name="consrtm"/>
            <person name="Uemura M."/>
            <person name="Terahara T."/>
        </authorList>
    </citation>
    <scope>NUCLEOTIDE SEQUENCE</scope>
    <source>
        <strain evidence="2">KM77-8</strain>
    </source>
</reference>
<gene>
    <name evidence="2" type="ORF">SHKM778_82560</name>
</gene>
<evidence type="ECO:0000313" key="2">
    <source>
        <dbReference type="EMBL" id="BFO21868.1"/>
    </source>
</evidence>
<dbReference type="EMBL" id="AP035768">
    <property type="protein sequence ID" value="BFO21868.1"/>
    <property type="molecule type" value="Genomic_DNA"/>
</dbReference>
<protein>
    <submittedName>
        <fullName evidence="2">Uncharacterized protein</fullName>
    </submittedName>
</protein>
<evidence type="ECO:0000256" key="1">
    <source>
        <dbReference type="SAM" id="MobiDB-lite"/>
    </source>
</evidence>
<reference evidence="2" key="2">
    <citation type="submission" date="2024-07" db="EMBL/GenBank/DDBJ databases">
        <title>Streptomyces haneummycinica sp. nov., a new antibiotic-producing actinobacterium isolated from marine sediment.</title>
        <authorList>
            <person name="Uemura M."/>
            <person name="Hamada M."/>
            <person name="Hirano S."/>
            <person name="Kobayashi K."/>
            <person name="Ohshiro T."/>
            <person name="Kobayashi T."/>
            <person name="Terahara T."/>
        </authorList>
    </citation>
    <scope>NUCLEOTIDE SEQUENCE</scope>
    <source>
        <strain evidence="2">KM77-8</strain>
    </source>
</reference>
<feature type="compositionally biased region" description="Basic and acidic residues" evidence="1">
    <location>
        <begin position="53"/>
        <end position="66"/>
    </location>
</feature>
<feature type="region of interest" description="Disordered" evidence="1">
    <location>
        <begin position="180"/>
        <end position="199"/>
    </location>
</feature>